<accession>A0A9W4K826</accession>
<name>A0A9W4K826_9EURO</name>
<feature type="compositionally biased region" description="Basic and acidic residues" evidence="1">
    <location>
        <begin position="7"/>
        <end position="20"/>
    </location>
</feature>
<dbReference type="PANTHER" id="PTHR39606:SF1">
    <property type="entry name" value="CELL SURFACE PROTEIN"/>
    <property type="match status" value="1"/>
</dbReference>
<dbReference type="EMBL" id="CAJVRC010000839">
    <property type="protein sequence ID" value="CAG8887876.1"/>
    <property type="molecule type" value="Genomic_DNA"/>
</dbReference>
<reference evidence="2" key="1">
    <citation type="submission" date="2021-07" db="EMBL/GenBank/DDBJ databases">
        <authorList>
            <person name="Branca A.L. A."/>
        </authorList>
    </citation>
    <scope>NUCLEOTIDE SEQUENCE</scope>
</reference>
<feature type="compositionally biased region" description="Low complexity" evidence="1">
    <location>
        <begin position="216"/>
        <end position="228"/>
    </location>
</feature>
<organism evidence="2 3">
    <name type="scientific">Penicillium egyptiacum</name>
    <dbReference type="NCBI Taxonomy" id="1303716"/>
    <lineage>
        <taxon>Eukaryota</taxon>
        <taxon>Fungi</taxon>
        <taxon>Dikarya</taxon>
        <taxon>Ascomycota</taxon>
        <taxon>Pezizomycotina</taxon>
        <taxon>Eurotiomycetes</taxon>
        <taxon>Eurotiomycetidae</taxon>
        <taxon>Eurotiales</taxon>
        <taxon>Aspergillaceae</taxon>
        <taxon>Penicillium</taxon>
    </lineage>
</organism>
<feature type="compositionally biased region" description="Low complexity" evidence="1">
    <location>
        <begin position="250"/>
        <end position="266"/>
    </location>
</feature>
<feature type="region of interest" description="Disordered" evidence="1">
    <location>
        <begin position="1"/>
        <end position="302"/>
    </location>
</feature>
<gene>
    <name evidence="2" type="ORF">PEGY_LOCUS1218</name>
</gene>
<feature type="compositionally biased region" description="Polar residues" evidence="1">
    <location>
        <begin position="150"/>
        <end position="195"/>
    </location>
</feature>
<proteinExistence type="predicted"/>
<sequence length="302" mass="30598">MSNIIHKVKDAVTGHHHDASKTSSSNIDDARDTYGSSHNTTENAPSKHTYGSGSGPGYETPSNTGAGDYGSKSDTYGSNAAGGYGSSNTGSSTNAGPHDSKLANKVDSRVDSYLDNRGKHAGTTGSSNAYDSNSGRSTGETGYGSRDVHGNTTGHSSGQTGYGSNNPLASNDNYGSNTGRSTSGYGSSDTHGSTAGHSSGQSGYGSSKPLSGSDNYGSSTGHSGYGSSNPVSGSDNYGSNTGRFTGQSDYGANYSYGAGAGSSYNNQTSKTGKTTGPHGSDLLNKLDPRVNEKDALGSQRNY</sequence>
<dbReference type="AlphaFoldDB" id="A0A9W4K826"/>
<feature type="compositionally biased region" description="Low complexity" evidence="1">
    <location>
        <begin position="196"/>
        <end position="207"/>
    </location>
</feature>
<protein>
    <submittedName>
        <fullName evidence="2">Uncharacterized protein</fullName>
    </submittedName>
</protein>
<feature type="compositionally biased region" description="Low complexity" evidence="1">
    <location>
        <begin position="86"/>
        <end position="96"/>
    </location>
</feature>
<dbReference type="PANTHER" id="PTHR39606">
    <property type="entry name" value="SURFACE PROTEIN, PUTATIVE-RELATED"/>
    <property type="match status" value="1"/>
</dbReference>
<comment type="caution">
    <text evidence="2">The sequence shown here is derived from an EMBL/GenBank/DDBJ whole genome shotgun (WGS) entry which is preliminary data.</text>
</comment>
<keyword evidence="3" id="KW-1185">Reference proteome</keyword>
<feature type="compositionally biased region" description="Basic and acidic residues" evidence="1">
    <location>
        <begin position="98"/>
        <end position="118"/>
    </location>
</feature>
<feature type="compositionally biased region" description="Polar residues" evidence="1">
    <location>
        <begin position="229"/>
        <end position="248"/>
    </location>
</feature>
<evidence type="ECO:0000313" key="3">
    <source>
        <dbReference type="Proteomes" id="UP001154252"/>
    </source>
</evidence>
<feature type="compositionally biased region" description="Polar residues" evidence="1">
    <location>
        <begin position="34"/>
        <end position="51"/>
    </location>
</feature>
<dbReference type="OrthoDB" id="2590867at2759"/>
<dbReference type="Proteomes" id="UP001154252">
    <property type="component" value="Unassembled WGS sequence"/>
</dbReference>
<feature type="compositionally biased region" description="Polar residues" evidence="1">
    <location>
        <begin position="123"/>
        <end position="140"/>
    </location>
</feature>
<evidence type="ECO:0000313" key="2">
    <source>
        <dbReference type="EMBL" id="CAG8887876.1"/>
    </source>
</evidence>
<feature type="compositionally biased region" description="Basic and acidic residues" evidence="1">
    <location>
        <begin position="284"/>
        <end position="295"/>
    </location>
</feature>
<evidence type="ECO:0000256" key="1">
    <source>
        <dbReference type="SAM" id="MobiDB-lite"/>
    </source>
</evidence>